<sequence length="97" mass="10332">MISLFGEGSVILRVNAFVVPAVTSVMRSEPERSPPNLLLQSLQEIDMGLCASKPSVAGSPERYTTHTTEQAAPSESSPLSRRESTSSSTSALREALP</sequence>
<reference evidence="3" key="1">
    <citation type="submission" date="2016-08" db="EMBL/GenBank/DDBJ databases">
        <authorList>
            <person name="Merda D."/>
            <person name="Briand M."/>
            <person name="Taghouti G."/>
            <person name="Carrere S."/>
            <person name="Gouzy J."/>
            <person name="Portier P."/>
            <person name="Jacques M.-A."/>
            <person name="Fischer-Le Saux M."/>
        </authorList>
    </citation>
    <scope>NUCLEOTIDE SEQUENCE [LARGE SCALE GENOMIC DNA]</scope>
    <source>
        <strain evidence="3">CFBP1817</strain>
    </source>
</reference>
<organism evidence="2 3">
    <name type="scientific">Xanthomonas populi</name>
    <dbReference type="NCBI Taxonomy" id="53414"/>
    <lineage>
        <taxon>Bacteria</taxon>
        <taxon>Pseudomonadati</taxon>
        <taxon>Pseudomonadota</taxon>
        <taxon>Gammaproteobacteria</taxon>
        <taxon>Lysobacterales</taxon>
        <taxon>Lysobacteraceae</taxon>
        <taxon>Xanthomonas</taxon>
    </lineage>
</organism>
<gene>
    <name evidence="2" type="ORF">XpopCFBP1817_19895</name>
</gene>
<dbReference type="Proteomes" id="UP000239939">
    <property type="component" value="Unassembled WGS sequence"/>
</dbReference>
<dbReference type="AlphaFoldDB" id="A0A2S7E646"/>
<evidence type="ECO:0000256" key="1">
    <source>
        <dbReference type="SAM" id="MobiDB-lite"/>
    </source>
</evidence>
<name>A0A2S7E646_9XANT</name>
<evidence type="ECO:0000313" key="3">
    <source>
        <dbReference type="Proteomes" id="UP000239939"/>
    </source>
</evidence>
<keyword evidence="3" id="KW-1185">Reference proteome</keyword>
<dbReference type="EMBL" id="MDEJ01000234">
    <property type="protein sequence ID" value="PPU85592.1"/>
    <property type="molecule type" value="Genomic_DNA"/>
</dbReference>
<comment type="caution">
    <text evidence="2">The sequence shown here is derived from an EMBL/GenBank/DDBJ whole genome shotgun (WGS) entry which is preliminary data.</text>
</comment>
<protein>
    <submittedName>
        <fullName evidence="2">Uncharacterized protein</fullName>
    </submittedName>
</protein>
<feature type="region of interest" description="Disordered" evidence="1">
    <location>
        <begin position="52"/>
        <end position="97"/>
    </location>
</feature>
<evidence type="ECO:0000313" key="2">
    <source>
        <dbReference type="EMBL" id="PPU85592.1"/>
    </source>
</evidence>
<proteinExistence type="predicted"/>
<feature type="compositionally biased region" description="Low complexity" evidence="1">
    <location>
        <begin position="72"/>
        <end position="97"/>
    </location>
</feature>
<accession>A0A2S7E646</accession>